<dbReference type="AlphaFoldDB" id="A0A1B8GGX0"/>
<dbReference type="RefSeq" id="XP_018128793.1">
    <property type="nucleotide sequence ID" value="XM_018276733.2"/>
</dbReference>
<dbReference type="STRING" id="342668.A0A1B8GGX0"/>
<keyword evidence="2" id="KW-1185">Reference proteome</keyword>
<evidence type="ECO:0000313" key="1">
    <source>
        <dbReference type="EMBL" id="OBT95060.1"/>
    </source>
</evidence>
<dbReference type="GeneID" id="28840684"/>
<gene>
    <name evidence="1" type="ORF">VE01_07298</name>
</gene>
<evidence type="ECO:0000313" key="2">
    <source>
        <dbReference type="Proteomes" id="UP000091956"/>
    </source>
</evidence>
<sequence>MSIKETFPKPSRELSAHTLPMFNRDKDTQAMWWFSMMNDSMCRYKNSGRYAEGSWGYTVLRTTYSDESNTLWPIALENLRRWVTQYFVHLNRLATNKSDSSVNEELGRRFILEEVDVDLEKINVPDLDNASQDDIKALTNAFDSWLCNAVGDVDSNAEFNIQDSARFCDFLVIDEGSLRSLATLPKETPSLELVSREERRARDVLYCHSYVWLVDSQAVKRFQGGGDGDNYDGWMKLCTKDIPDAWFERTRASGKWLYTFERTEIPHGSGKLWYSPS</sequence>
<organism evidence="1 2">
    <name type="scientific">Pseudogymnoascus verrucosus</name>
    <dbReference type="NCBI Taxonomy" id="342668"/>
    <lineage>
        <taxon>Eukaryota</taxon>
        <taxon>Fungi</taxon>
        <taxon>Dikarya</taxon>
        <taxon>Ascomycota</taxon>
        <taxon>Pezizomycotina</taxon>
        <taxon>Leotiomycetes</taxon>
        <taxon>Thelebolales</taxon>
        <taxon>Thelebolaceae</taxon>
        <taxon>Pseudogymnoascus</taxon>
    </lineage>
</organism>
<reference evidence="2" key="2">
    <citation type="journal article" date="2018" name="Nat. Commun.">
        <title>Extreme sensitivity to ultraviolet light in the fungal pathogen causing white-nose syndrome of bats.</title>
        <authorList>
            <person name="Palmer J.M."/>
            <person name="Drees K.P."/>
            <person name="Foster J.T."/>
            <person name="Lindner D.L."/>
        </authorList>
    </citation>
    <scope>NUCLEOTIDE SEQUENCE [LARGE SCALE GENOMIC DNA]</scope>
    <source>
        <strain evidence="2">UAMH 10579</strain>
    </source>
</reference>
<dbReference type="OrthoDB" id="6499973at2759"/>
<protein>
    <submittedName>
        <fullName evidence="1">Uncharacterized protein</fullName>
    </submittedName>
</protein>
<reference evidence="1 2" key="1">
    <citation type="submission" date="2016-03" db="EMBL/GenBank/DDBJ databases">
        <title>Comparative genomics of Pseudogymnoascus destructans, the fungus causing white-nose syndrome of bats.</title>
        <authorList>
            <person name="Palmer J.M."/>
            <person name="Drees K.P."/>
            <person name="Foster J.T."/>
            <person name="Lindner D.L."/>
        </authorList>
    </citation>
    <scope>NUCLEOTIDE SEQUENCE [LARGE SCALE GENOMIC DNA]</scope>
    <source>
        <strain evidence="1 2">UAMH 10579</strain>
    </source>
</reference>
<name>A0A1B8GGX0_9PEZI</name>
<dbReference type="EMBL" id="KV460238">
    <property type="protein sequence ID" value="OBT95060.1"/>
    <property type="molecule type" value="Genomic_DNA"/>
</dbReference>
<accession>A0A1B8GGX0</accession>
<dbReference type="Proteomes" id="UP000091956">
    <property type="component" value="Unassembled WGS sequence"/>
</dbReference>
<proteinExistence type="predicted"/>